<dbReference type="GO" id="GO:0005634">
    <property type="term" value="C:nucleus"/>
    <property type="evidence" value="ECO:0007669"/>
    <property type="project" value="TreeGrafter"/>
</dbReference>
<keyword evidence="9" id="KW-0694">RNA-binding</keyword>
<gene>
    <name evidence="14" type="primary">Hen1</name>
    <name evidence="14" type="ORF">GWK47_028879</name>
</gene>
<dbReference type="GO" id="GO:0090486">
    <property type="term" value="F:small RNA 2'-O-methyltransferase activity"/>
    <property type="evidence" value="ECO:0007669"/>
    <property type="project" value="UniProtKB-EC"/>
</dbReference>
<comment type="cofactor">
    <cofactor evidence="1">
        <name>Mg(2+)</name>
        <dbReference type="ChEBI" id="CHEBI:18420"/>
    </cofactor>
</comment>
<dbReference type="Proteomes" id="UP000770661">
    <property type="component" value="Unassembled WGS sequence"/>
</dbReference>
<dbReference type="EMBL" id="JACEEZ010000475">
    <property type="protein sequence ID" value="KAG0730148.1"/>
    <property type="molecule type" value="Genomic_DNA"/>
</dbReference>
<evidence type="ECO:0000256" key="5">
    <source>
        <dbReference type="ARBA" id="ARBA00022679"/>
    </source>
</evidence>
<evidence type="ECO:0000256" key="3">
    <source>
        <dbReference type="ARBA" id="ARBA00021330"/>
    </source>
</evidence>
<evidence type="ECO:0000256" key="7">
    <source>
        <dbReference type="ARBA" id="ARBA00022723"/>
    </source>
</evidence>
<evidence type="ECO:0000256" key="6">
    <source>
        <dbReference type="ARBA" id="ARBA00022691"/>
    </source>
</evidence>
<dbReference type="GO" id="GO:0046872">
    <property type="term" value="F:metal ion binding"/>
    <property type="evidence" value="ECO:0007669"/>
    <property type="project" value="UniProtKB-KW"/>
</dbReference>
<protein>
    <recommendedName>
        <fullName evidence="3">Small RNA 2'-O-methyltransferase</fullName>
        <ecNumber evidence="11">2.1.1.386</ecNumber>
    </recommendedName>
</protein>
<keyword evidence="7" id="KW-0479">Metal-binding</keyword>
<keyword evidence="4" id="KW-0489">Methyltransferase</keyword>
<keyword evidence="6" id="KW-0949">S-adenosyl-L-methionine</keyword>
<accession>A0A8J4YKU1</accession>
<dbReference type="AlphaFoldDB" id="A0A8J4YKU1"/>
<comment type="similarity">
    <text evidence="2">Belongs to the methyltransferase superfamily. HEN1 family.</text>
</comment>
<dbReference type="InterPro" id="IPR029063">
    <property type="entry name" value="SAM-dependent_MTases_sf"/>
</dbReference>
<feature type="region of interest" description="Disordered" evidence="13">
    <location>
        <begin position="1"/>
        <end position="26"/>
    </location>
</feature>
<evidence type="ECO:0000313" key="15">
    <source>
        <dbReference type="Proteomes" id="UP000770661"/>
    </source>
</evidence>
<keyword evidence="15" id="KW-1185">Reference proteome</keyword>
<comment type="caution">
    <text evidence="14">The sequence shown here is derived from an EMBL/GenBank/DDBJ whole genome shotgun (WGS) entry which is preliminary data.</text>
</comment>
<evidence type="ECO:0000256" key="8">
    <source>
        <dbReference type="ARBA" id="ARBA00022842"/>
    </source>
</evidence>
<comment type="catalytic activity">
    <reaction evidence="12">
        <text>small RNA 3'-end nucleotide + S-adenosyl-L-methionine = small RNA 3'-end 2'-O-methylnucleotide + S-adenosyl-L-homocysteine + H(+)</text>
        <dbReference type="Rhea" id="RHEA:37887"/>
        <dbReference type="Rhea" id="RHEA-COMP:10415"/>
        <dbReference type="Rhea" id="RHEA-COMP:10416"/>
        <dbReference type="ChEBI" id="CHEBI:15378"/>
        <dbReference type="ChEBI" id="CHEBI:57856"/>
        <dbReference type="ChEBI" id="CHEBI:59789"/>
        <dbReference type="ChEBI" id="CHEBI:74896"/>
        <dbReference type="ChEBI" id="CHEBI:74898"/>
        <dbReference type="EC" id="2.1.1.386"/>
    </reaction>
</comment>
<dbReference type="OrthoDB" id="6340181at2759"/>
<evidence type="ECO:0000313" key="14">
    <source>
        <dbReference type="EMBL" id="KAG0730148.1"/>
    </source>
</evidence>
<sequence length="696" mass="78681">MSSITHSETDEYALRSPEEELHQGPPAAGIKISSLHAVSQDDTSSRGMLISEDKLVFFPPLYIQRYQAVQEIITSSKVPVNKIVDIGSAELNFFRHLRHMTGVQEVLLLDINEETLQNSKYRVQPFMADFLIRRQEPLTVKVVCGDARVYDPLLSGAQAVTLIEVIEHMNLCDLPALVQCVFQQVKPHLVVVTTPNADFDKFFPNHTPGKFRHWDHKFEWTAEEFQHWCLGVVGEHQDYKVEFSGRGLGPDGTCCSQIASFWHHTGYQEHPGALLNTNITATSIGEAGVTTQTACLETMYKIVEECKFPVDMRTKEERDADHALNRFTSLRNFLVTGERQDIDASVPPWQHQDEGPGILSPLNASSSSDCVHYLTQHYDNEEAVCKAEDVKNEYCFYIIDNRYALIPMRSLAPWVNEDAEIDLADEIIGYLWHFVPEDPVPPEKPALKVAQALYDLLVTYDSTDSLIVLQGDSTRANTGWKGGTHAHLEKMLGRKLFWSICVLHTNELPLRHLITSIDGPTSSDTGFTGPVCSLLSSVNEMQYNAEFRGVPGGEDLTEIPEYILVNMSTDQQVSYQLVQAVKRGVLPSELQEIKCGKVSHSRWLTTAQSLVYMWTRKHGLTGKELNTLEILVKYCLQVYFKLYYDIKVHHRLEDGPKHILTQLRVMRSQPKKVQIAVTFTCGQEHGSYTQNVSSSR</sequence>
<keyword evidence="8" id="KW-0460">Magnesium</keyword>
<keyword evidence="5" id="KW-0808">Transferase</keyword>
<dbReference type="SUPFAM" id="SSF53335">
    <property type="entry name" value="S-adenosyl-L-methionine-dependent methyltransferases"/>
    <property type="match status" value="1"/>
</dbReference>
<dbReference type="GO" id="GO:0030422">
    <property type="term" value="P:siRNA processing"/>
    <property type="evidence" value="ECO:0007669"/>
    <property type="project" value="TreeGrafter"/>
</dbReference>
<evidence type="ECO:0000256" key="13">
    <source>
        <dbReference type="SAM" id="MobiDB-lite"/>
    </source>
</evidence>
<dbReference type="GO" id="GO:0005737">
    <property type="term" value="C:cytoplasm"/>
    <property type="evidence" value="ECO:0007669"/>
    <property type="project" value="TreeGrafter"/>
</dbReference>
<dbReference type="GO" id="GO:0034587">
    <property type="term" value="P:piRNA processing"/>
    <property type="evidence" value="ECO:0007669"/>
    <property type="project" value="TreeGrafter"/>
</dbReference>
<evidence type="ECO:0000256" key="1">
    <source>
        <dbReference type="ARBA" id="ARBA00001946"/>
    </source>
</evidence>
<dbReference type="InterPro" id="IPR026610">
    <property type="entry name" value="Hen1"/>
</dbReference>
<dbReference type="GO" id="GO:0001510">
    <property type="term" value="P:RNA methylation"/>
    <property type="evidence" value="ECO:0007669"/>
    <property type="project" value="InterPro"/>
</dbReference>
<keyword evidence="10" id="KW-0943">RNA-mediated gene silencing</keyword>
<evidence type="ECO:0000256" key="9">
    <source>
        <dbReference type="ARBA" id="ARBA00022884"/>
    </source>
</evidence>
<evidence type="ECO:0000256" key="4">
    <source>
        <dbReference type="ARBA" id="ARBA00022603"/>
    </source>
</evidence>
<dbReference type="Gene3D" id="3.40.50.150">
    <property type="entry name" value="Vaccinia Virus protein VP39"/>
    <property type="match status" value="1"/>
</dbReference>
<evidence type="ECO:0000256" key="11">
    <source>
        <dbReference type="ARBA" id="ARBA00035025"/>
    </source>
</evidence>
<name>A0A8J4YKU1_CHIOP</name>
<evidence type="ECO:0000256" key="10">
    <source>
        <dbReference type="ARBA" id="ARBA00023158"/>
    </source>
</evidence>
<evidence type="ECO:0000256" key="2">
    <source>
        <dbReference type="ARBA" id="ARBA00009026"/>
    </source>
</evidence>
<dbReference type="GO" id="GO:0003723">
    <property type="term" value="F:RNA binding"/>
    <property type="evidence" value="ECO:0007669"/>
    <property type="project" value="UniProtKB-KW"/>
</dbReference>
<evidence type="ECO:0000256" key="12">
    <source>
        <dbReference type="ARBA" id="ARBA00048418"/>
    </source>
</evidence>
<proteinExistence type="inferred from homology"/>
<organism evidence="14 15">
    <name type="scientific">Chionoecetes opilio</name>
    <name type="common">Atlantic snow crab</name>
    <name type="synonym">Cancer opilio</name>
    <dbReference type="NCBI Taxonomy" id="41210"/>
    <lineage>
        <taxon>Eukaryota</taxon>
        <taxon>Metazoa</taxon>
        <taxon>Ecdysozoa</taxon>
        <taxon>Arthropoda</taxon>
        <taxon>Crustacea</taxon>
        <taxon>Multicrustacea</taxon>
        <taxon>Malacostraca</taxon>
        <taxon>Eumalacostraca</taxon>
        <taxon>Eucarida</taxon>
        <taxon>Decapoda</taxon>
        <taxon>Pleocyemata</taxon>
        <taxon>Brachyura</taxon>
        <taxon>Eubrachyura</taxon>
        <taxon>Majoidea</taxon>
        <taxon>Majidae</taxon>
        <taxon>Chionoecetes</taxon>
    </lineage>
</organism>
<dbReference type="EC" id="2.1.1.386" evidence="11"/>
<dbReference type="PANTHER" id="PTHR21404">
    <property type="entry name" value="HEN1"/>
    <property type="match status" value="1"/>
</dbReference>
<dbReference type="PANTHER" id="PTHR21404:SF3">
    <property type="entry name" value="SMALL RNA 2'-O-METHYLTRANSFERASE"/>
    <property type="match status" value="1"/>
</dbReference>
<reference evidence="14" key="1">
    <citation type="submission" date="2020-07" db="EMBL/GenBank/DDBJ databases">
        <title>The High-quality genome of the commercially important snow crab, Chionoecetes opilio.</title>
        <authorList>
            <person name="Jeong J.-H."/>
            <person name="Ryu S."/>
        </authorList>
    </citation>
    <scope>NUCLEOTIDE SEQUENCE</scope>
    <source>
        <strain evidence="14">MADBK_172401_WGS</strain>
        <tissue evidence="14">Digestive gland</tissue>
    </source>
</reference>
<feature type="compositionally biased region" description="Basic and acidic residues" evidence="13">
    <location>
        <begin position="7"/>
        <end position="22"/>
    </location>
</feature>